<dbReference type="SMART" id="SM00355">
    <property type="entry name" value="ZnF_C2H2"/>
    <property type="match status" value="2"/>
</dbReference>
<keyword evidence="1" id="KW-0479">Metal-binding</keyword>
<dbReference type="Gene3D" id="3.30.160.60">
    <property type="entry name" value="Classic Zinc Finger"/>
    <property type="match status" value="1"/>
</dbReference>
<keyword evidence="1" id="KW-0862">Zinc</keyword>
<evidence type="ECO:0000259" key="2">
    <source>
        <dbReference type="PROSITE" id="PS50157"/>
    </source>
</evidence>
<evidence type="ECO:0000313" key="3">
    <source>
        <dbReference type="EMBL" id="JAR98848.1"/>
    </source>
</evidence>
<protein>
    <submittedName>
        <fullName evidence="3">Zinc finger protein 236-like protein isoform x1</fullName>
    </submittedName>
</protein>
<keyword evidence="1" id="KW-0863">Zinc-finger</keyword>
<reference evidence="3" key="1">
    <citation type="submission" date="2016-04" db="EMBL/GenBank/DDBJ databases">
        <authorList>
            <person name="Calderon-Fernandez G.M.Sr."/>
        </authorList>
    </citation>
    <scope>NUCLEOTIDE SEQUENCE</scope>
    <source>
        <strain evidence="3">Int1</strain>
        <tissue evidence="3">Integument</tissue>
    </source>
</reference>
<evidence type="ECO:0000256" key="1">
    <source>
        <dbReference type="PROSITE-ProRule" id="PRU00042"/>
    </source>
</evidence>
<dbReference type="EMBL" id="GEMB01004429">
    <property type="protein sequence ID" value="JAR98848.1"/>
    <property type="molecule type" value="Transcribed_RNA"/>
</dbReference>
<reference evidence="3" key="2">
    <citation type="journal article" date="2017" name="J. Med. Entomol.">
        <title>Transcriptome Analysis of the Triatoma infestans (Hemiptera: Reduviidae) Integument.</title>
        <authorList>
            <person name="Calderon-Fernandez G.M."/>
            <person name="Moriconi D.E."/>
            <person name="Dulbecco A.B."/>
            <person name="Juarez M.P."/>
        </authorList>
    </citation>
    <scope>NUCLEOTIDE SEQUENCE</scope>
    <source>
        <strain evidence="3">Int1</strain>
        <tissue evidence="3">Integument</tissue>
    </source>
</reference>
<dbReference type="SUPFAM" id="SSF57667">
    <property type="entry name" value="beta-beta-alpha zinc fingers"/>
    <property type="match status" value="1"/>
</dbReference>
<feature type="domain" description="C2H2-type" evidence="2">
    <location>
        <begin position="49"/>
        <end position="76"/>
    </location>
</feature>
<dbReference type="AlphaFoldDB" id="A0A161MM70"/>
<proteinExistence type="predicted"/>
<name>A0A161MM70_TRIIF</name>
<dbReference type="PROSITE" id="PS00028">
    <property type="entry name" value="ZINC_FINGER_C2H2_1"/>
    <property type="match status" value="2"/>
</dbReference>
<dbReference type="InterPro" id="IPR036236">
    <property type="entry name" value="Znf_C2H2_sf"/>
</dbReference>
<dbReference type="InterPro" id="IPR013087">
    <property type="entry name" value="Znf_C2H2_type"/>
</dbReference>
<sequence>MHHFLAITENIRMNCSDVDRFICTFCKELFQCRRKLSEHLNKVHEDELYQCMVCLEKFITKTDLEVHTVVHSLDPERTCHSCSETFTDEDQLRCHKCCTASEVVVKPSSMEHSPSFDLNTVTDFFLFPTE</sequence>
<organism evidence="3">
    <name type="scientific">Triatoma infestans</name>
    <name type="common">Assassin bug</name>
    <dbReference type="NCBI Taxonomy" id="30076"/>
    <lineage>
        <taxon>Eukaryota</taxon>
        <taxon>Metazoa</taxon>
        <taxon>Ecdysozoa</taxon>
        <taxon>Arthropoda</taxon>
        <taxon>Hexapoda</taxon>
        <taxon>Insecta</taxon>
        <taxon>Pterygota</taxon>
        <taxon>Neoptera</taxon>
        <taxon>Paraneoptera</taxon>
        <taxon>Hemiptera</taxon>
        <taxon>Heteroptera</taxon>
        <taxon>Panheteroptera</taxon>
        <taxon>Cimicomorpha</taxon>
        <taxon>Reduviidae</taxon>
        <taxon>Triatominae</taxon>
        <taxon>Triatoma</taxon>
    </lineage>
</organism>
<dbReference type="PROSITE" id="PS50157">
    <property type="entry name" value="ZINC_FINGER_C2H2_2"/>
    <property type="match status" value="2"/>
</dbReference>
<dbReference type="GO" id="GO:0008270">
    <property type="term" value="F:zinc ion binding"/>
    <property type="evidence" value="ECO:0007669"/>
    <property type="project" value="UniProtKB-KW"/>
</dbReference>
<feature type="domain" description="C2H2-type" evidence="2">
    <location>
        <begin position="21"/>
        <end position="49"/>
    </location>
</feature>
<accession>A0A161MM70</accession>